<dbReference type="InterPro" id="IPR050425">
    <property type="entry name" value="NAD(P)_dehydrat-like"/>
</dbReference>
<organism evidence="4 5">
    <name type="scientific">Nannochloropsis gaditana</name>
    <dbReference type="NCBI Taxonomy" id="72520"/>
    <lineage>
        <taxon>Eukaryota</taxon>
        <taxon>Sar</taxon>
        <taxon>Stramenopiles</taxon>
        <taxon>Ochrophyta</taxon>
        <taxon>Eustigmatophyceae</taxon>
        <taxon>Eustigmatales</taxon>
        <taxon>Monodopsidaceae</taxon>
        <taxon>Nannochloropsis</taxon>
    </lineage>
</organism>
<comment type="caution">
    <text evidence="4">The sequence shown here is derived from an EMBL/GenBank/DDBJ whole genome shotgun (WGS) entry which is preliminary data.</text>
</comment>
<reference evidence="4 5" key="1">
    <citation type="journal article" date="2014" name="Mol. Plant">
        <title>Chromosome Scale Genome Assembly and Transcriptome Profiling of Nannochloropsis gaditana in Nitrogen Depletion.</title>
        <authorList>
            <person name="Corteggiani Carpinelli E."/>
            <person name="Telatin A."/>
            <person name="Vitulo N."/>
            <person name="Forcato C."/>
            <person name="D'Angelo M."/>
            <person name="Schiavon R."/>
            <person name="Vezzi A."/>
            <person name="Giacometti G.M."/>
            <person name="Morosinotto T."/>
            <person name="Valle G."/>
        </authorList>
    </citation>
    <scope>NUCLEOTIDE SEQUENCE [LARGE SCALE GENOMIC DNA]</scope>
    <source>
        <strain evidence="4 5">B-31</strain>
    </source>
</reference>
<dbReference type="Proteomes" id="UP000019335">
    <property type="component" value="Chromosome 4"/>
</dbReference>
<dbReference type="FunFam" id="3.40.50.720:FF:000085">
    <property type="entry name" value="Dihydroflavonol reductase"/>
    <property type="match status" value="1"/>
</dbReference>
<sequence>MAGDIAPTGTKFTPTNPDTSGIIVTVTGAVGYLGEHLVKTFLEAGYTVRGTVRDVDDIERLQCLKSLPGATERLSLFAANLLVPGSFDKAIEGATYVLHSASPVALEVVADPEGTLIRPAVEGTKNVLTSVHKSTSVRRVVLTGSFRSIFGLGDEHPKGYVYTEEDWNDKSSLDNNQGYALSKTLAERAAWAFVERVAPTSWDMVVLNPGLIFGPLLSRYHPDAFSVQFFKQLVTGELPPVKLPWAVVDVRDVAIVHVRAFQHAPARGRYLVTSGTYSLREMLDCVRDKIWRPLLRVSVPKPLLWIGFYTGFVGKRLAKEDIKHNVGFRILFDSSKVRKELLPEGFRAPRQTFRDMYESLQEHKIIGHFN</sequence>
<protein>
    <submittedName>
        <fullName evidence="4">Nad-dependent epimerase dehydratase</fullName>
    </submittedName>
</protein>
<evidence type="ECO:0000313" key="5">
    <source>
        <dbReference type="Proteomes" id="UP000019335"/>
    </source>
</evidence>
<keyword evidence="1" id="KW-0560">Oxidoreductase</keyword>
<gene>
    <name evidence="4" type="ORF">Naga_100058g21</name>
</gene>
<evidence type="ECO:0000313" key="4">
    <source>
        <dbReference type="EMBL" id="EWM28483.1"/>
    </source>
</evidence>
<dbReference type="Gene3D" id="3.40.50.720">
    <property type="entry name" value="NAD(P)-binding Rossmann-like Domain"/>
    <property type="match status" value="1"/>
</dbReference>
<dbReference type="PANTHER" id="PTHR10366">
    <property type="entry name" value="NAD DEPENDENT EPIMERASE/DEHYDRATASE"/>
    <property type="match status" value="1"/>
</dbReference>
<evidence type="ECO:0000256" key="2">
    <source>
        <dbReference type="ARBA" id="ARBA00023445"/>
    </source>
</evidence>
<dbReference type="GO" id="GO:0016616">
    <property type="term" value="F:oxidoreductase activity, acting on the CH-OH group of donors, NAD or NADP as acceptor"/>
    <property type="evidence" value="ECO:0007669"/>
    <property type="project" value="TreeGrafter"/>
</dbReference>
<name>W7TYC5_9STRA</name>
<dbReference type="Pfam" id="PF01370">
    <property type="entry name" value="Epimerase"/>
    <property type="match status" value="1"/>
</dbReference>
<accession>W7TYC5</accession>
<dbReference type="EMBL" id="AZIL01000281">
    <property type="protein sequence ID" value="EWM28483.1"/>
    <property type="molecule type" value="Genomic_DNA"/>
</dbReference>
<keyword evidence="5" id="KW-1185">Reference proteome</keyword>
<evidence type="ECO:0000259" key="3">
    <source>
        <dbReference type="Pfam" id="PF01370"/>
    </source>
</evidence>
<proteinExistence type="inferred from homology"/>
<dbReference type="InterPro" id="IPR036291">
    <property type="entry name" value="NAD(P)-bd_dom_sf"/>
</dbReference>
<dbReference type="PANTHER" id="PTHR10366:SF564">
    <property type="entry name" value="STEROL-4-ALPHA-CARBOXYLATE 3-DEHYDROGENASE, DECARBOXYLATING"/>
    <property type="match status" value="1"/>
</dbReference>
<dbReference type="InterPro" id="IPR001509">
    <property type="entry name" value="Epimerase_deHydtase"/>
</dbReference>
<dbReference type="OrthoDB" id="2735536at2759"/>
<feature type="domain" description="NAD-dependent epimerase/dehydratase" evidence="3">
    <location>
        <begin position="24"/>
        <end position="266"/>
    </location>
</feature>
<dbReference type="AlphaFoldDB" id="W7TYC5"/>
<evidence type="ECO:0000256" key="1">
    <source>
        <dbReference type="ARBA" id="ARBA00023002"/>
    </source>
</evidence>
<dbReference type="SUPFAM" id="SSF51735">
    <property type="entry name" value="NAD(P)-binding Rossmann-fold domains"/>
    <property type="match status" value="1"/>
</dbReference>
<comment type="similarity">
    <text evidence="2">Belongs to the NAD(P)-dependent epimerase/dehydratase family. Dihydroflavonol-4-reductase subfamily.</text>
</comment>